<reference evidence="2" key="1">
    <citation type="journal article" date="2023" name="G3 (Bethesda)">
        <title>Genome assembly and association tests identify interacting loci associated with vigor, precocity, and sex in interspecific pistachio rootstocks.</title>
        <authorList>
            <person name="Palmer W."/>
            <person name="Jacygrad E."/>
            <person name="Sagayaradj S."/>
            <person name="Cavanaugh K."/>
            <person name="Han R."/>
            <person name="Bertier L."/>
            <person name="Beede B."/>
            <person name="Kafkas S."/>
            <person name="Golino D."/>
            <person name="Preece J."/>
            <person name="Michelmore R."/>
        </authorList>
    </citation>
    <scope>NUCLEOTIDE SEQUENCE [LARGE SCALE GENOMIC DNA]</scope>
</reference>
<evidence type="ECO:0000313" key="1">
    <source>
        <dbReference type="EMBL" id="KAJ0043892.1"/>
    </source>
</evidence>
<keyword evidence="2" id="KW-1185">Reference proteome</keyword>
<dbReference type="Proteomes" id="UP001163603">
    <property type="component" value="Chromosome 4"/>
</dbReference>
<protein>
    <submittedName>
        <fullName evidence="1">Uncharacterized protein</fullName>
    </submittedName>
</protein>
<name>A0ACC0Z2D9_9ROSI</name>
<gene>
    <name evidence="1" type="ORF">Pint_18543</name>
</gene>
<comment type="caution">
    <text evidence="1">The sequence shown here is derived from an EMBL/GenBank/DDBJ whole genome shotgun (WGS) entry which is preliminary data.</text>
</comment>
<dbReference type="EMBL" id="CM047739">
    <property type="protein sequence ID" value="KAJ0043892.1"/>
    <property type="molecule type" value="Genomic_DNA"/>
</dbReference>
<accession>A0ACC0Z2D9</accession>
<proteinExistence type="predicted"/>
<organism evidence="1 2">
    <name type="scientific">Pistacia integerrima</name>
    <dbReference type="NCBI Taxonomy" id="434235"/>
    <lineage>
        <taxon>Eukaryota</taxon>
        <taxon>Viridiplantae</taxon>
        <taxon>Streptophyta</taxon>
        <taxon>Embryophyta</taxon>
        <taxon>Tracheophyta</taxon>
        <taxon>Spermatophyta</taxon>
        <taxon>Magnoliopsida</taxon>
        <taxon>eudicotyledons</taxon>
        <taxon>Gunneridae</taxon>
        <taxon>Pentapetalae</taxon>
        <taxon>rosids</taxon>
        <taxon>malvids</taxon>
        <taxon>Sapindales</taxon>
        <taxon>Anacardiaceae</taxon>
        <taxon>Pistacia</taxon>
    </lineage>
</organism>
<sequence>MGCPPHLLFAVNFILYSTKVPVMGLGLHNEKGKQLVEEAKGKLVGSNTCWKNAYRHLFAGCSVIIAAEEKRSRFAWHLSDCFQKDSGRPPFPYCDPKSAMINCLKKLDDKEHKTYLAFLLETNSICYQLQAHAFQHETERLVNEP</sequence>
<evidence type="ECO:0000313" key="2">
    <source>
        <dbReference type="Proteomes" id="UP001163603"/>
    </source>
</evidence>